<keyword evidence="5" id="KW-1185">Reference proteome</keyword>
<dbReference type="SMART" id="SM00382">
    <property type="entry name" value="AAA"/>
    <property type="match status" value="1"/>
</dbReference>
<dbReference type="Gene3D" id="3.40.50.300">
    <property type="entry name" value="P-loop containing nucleotide triphosphate hydrolases"/>
    <property type="match status" value="1"/>
</dbReference>
<dbReference type="RefSeq" id="WP_184172583.1">
    <property type="nucleotide sequence ID" value="NZ_BAABAG010000014.1"/>
</dbReference>
<dbReference type="PANTHER" id="PTHR43038:SF3">
    <property type="entry name" value="ABC TRANSPORTER G FAMILY MEMBER 20 ISOFORM X1"/>
    <property type="match status" value="1"/>
</dbReference>
<dbReference type="InterPro" id="IPR003593">
    <property type="entry name" value="AAA+_ATPase"/>
</dbReference>
<dbReference type="GO" id="GO:0005524">
    <property type="term" value="F:ATP binding"/>
    <property type="evidence" value="ECO:0007669"/>
    <property type="project" value="UniProtKB-KW"/>
</dbReference>
<dbReference type="SUPFAM" id="SSF52540">
    <property type="entry name" value="P-loop containing nucleoside triphosphate hydrolases"/>
    <property type="match status" value="1"/>
</dbReference>
<dbReference type="InterPro" id="IPR003439">
    <property type="entry name" value="ABC_transporter-like_ATP-bd"/>
</dbReference>
<dbReference type="InterPro" id="IPR027417">
    <property type="entry name" value="P-loop_NTPase"/>
</dbReference>
<comment type="caution">
    <text evidence="4">The sequence shown here is derived from an EMBL/GenBank/DDBJ whole genome shotgun (WGS) entry which is preliminary data.</text>
</comment>
<reference evidence="4 5" key="1">
    <citation type="submission" date="2020-08" db="EMBL/GenBank/DDBJ databases">
        <title>Sequencing the genomes of 1000 actinobacteria strains.</title>
        <authorList>
            <person name="Klenk H.-P."/>
        </authorList>
    </citation>
    <scope>NUCLEOTIDE SEQUENCE [LARGE SCALE GENOMIC DNA]</scope>
    <source>
        <strain evidence="4 5">DSM 17945</strain>
    </source>
</reference>
<name>A0A7W9JKW7_9MICC</name>
<dbReference type="Pfam" id="PF00005">
    <property type="entry name" value="ABC_tran"/>
    <property type="match status" value="1"/>
</dbReference>
<evidence type="ECO:0000256" key="2">
    <source>
        <dbReference type="ARBA" id="ARBA00022840"/>
    </source>
</evidence>
<dbReference type="PANTHER" id="PTHR43038">
    <property type="entry name" value="ATP-BINDING CASSETTE, SUB-FAMILY H, MEMBER 1"/>
    <property type="match status" value="1"/>
</dbReference>
<dbReference type="CDD" id="cd03230">
    <property type="entry name" value="ABC_DR_subfamily_A"/>
    <property type="match status" value="1"/>
</dbReference>
<gene>
    <name evidence="4" type="ORF">HDA33_001726</name>
</gene>
<accession>A0A7W9JKW7</accession>
<evidence type="ECO:0000256" key="1">
    <source>
        <dbReference type="ARBA" id="ARBA00022741"/>
    </source>
</evidence>
<protein>
    <submittedName>
        <fullName evidence="4">ABC-2 type transport system ATP-binding protein</fullName>
    </submittedName>
</protein>
<keyword evidence="2 4" id="KW-0067">ATP-binding</keyword>
<organism evidence="4 5">
    <name type="scientific">Micrococcus endophyticus</name>
    <dbReference type="NCBI Taxonomy" id="455343"/>
    <lineage>
        <taxon>Bacteria</taxon>
        <taxon>Bacillati</taxon>
        <taxon>Actinomycetota</taxon>
        <taxon>Actinomycetes</taxon>
        <taxon>Micrococcales</taxon>
        <taxon>Micrococcaceae</taxon>
        <taxon>Micrococcus</taxon>
    </lineage>
</organism>
<dbReference type="AlphaFoldDB" id="A0A7W9JKW7"/>
<feature type="domain" description="ABC transporter" evidence="3">
    <location>
        <begin position="2"/>
        <end position="225"/>
    </location>
</feature>
<sequence length="233" mass="24435">MIRAEGLVVTRGRTAVLHGLTFDVPAGSITGLMGPSGCGKTTLMRAVVGAQAIAAGTLTVDGAPVGDARLRREIGYTSQGLSIYPDISVRDNVRYFAGLHGVDAAEADRLVAVVGLAEHAHHRVDRLSGGQAHRASLACALVGDPAVLVLDEPTVGLDPVTREGLWELFRDLAGRGVTLLISSHVMDEATRCDTVLFMREGRILAHEPVARLQAATGTATPEDAFLALVKESA</sequence>
<evidence type="ECO:0000259" key="3">
    <source>
        <dbReference type="PROSITE" id="PS50893"/>
    </source>
</evidence>
<proteinExistence type="predicted"/>
<evidence type="ECO:0000313" key="5">
    <source>
        <dbReference type="Proteomes" id="UP000567246"/>
    </source>
</evidence>
<evidence type="ECO:0000313" key="4">
    <source>
        <dbReference type="EMBL" id="MBB5849162.1"/>
    </source>
</evidence>
<keyword evidence="1" id="KW-0547">Nucleotide-binding</keyword>
<dbReference type="EMBL" id="JACHMW010000001">
    <property type="protein sequence ID" value="MBB5849162.1"/>
    <property type="molecule type" value="Genomic_DNA"/>
</dbReference>
<dbReference type="PROSITE" id="PS50893">
    <property type="entry name" value="ABC_TRANSPORTER_2"/>
    <property type="match status" value="1"/>
</dbReference>
<dbReference type="GO" id="GO:0016887">
    <property type="term" value="F:ATP hydrolysis activity"/>
    <property type="evidence" value="ECO:0007669"/>
    <property type="project" value="InterPro"/>
</dbReference>
<dbReference type="Proteomes" id="UP000567246">
    <property type="component" value="Unassembled WGS sequence"/>
</dbReference>